<reference evidence="1 2" key="1">
    <citation type="journal article" date="2015" name="Genome Announc.">
        <title>Closed Genome Sequence of Octadecabacter temperatus SB1, the First Mesophilic Species of the Genus Octadecabacter.</title>
        <authorList>
            <person name="Voget S."/>
            <person name="Billerbeck S."/>
            <person name="Simon M."/>
            <person name="Daniel R."/>
        </authorList>
    </citation>
    <scope>NUCLEOTIDE SEQUENCE [LARGE SCALE GENOMIC DNA]</scope>
    <source>
        <strain evidence="1 2">SB1</strain>
    </source>
</reference>
<evidence type="ECO:0000313" key="1">
    <source>
        <dbReference type="EMBL" id="AKS44818.1"/>
    </source>
</evidence>
<dbReference type="OrthoDB" id="9806357at2"/>
<dbReference type="Proteomes" id="UP000067444">
    <property type="component" value="Chromosome"/>
</dbReference>
<dbReference type="KEGG" id="otm:OSB_02500"/>
<proteinExistence type="predicted"/>
<evidence type="ECO:0000313" key="2">
    <source>
        <dbReference type="Proteomes" id="UP000067444"/>
    </source>
</evidence>
<dbReference type="EMBL" id="CP012160">
    <property type="protein sequence ID" value="AKS44818.1"/>
    <property type="molecule type" value="Genomic_DNA"/>
</dbReference>
<keyword evidence="2" id="KW-1185">Reference proteome</keyword>
<dbReference type="PATRIC" id="fig|1458307.3.peg.251"/>
<protein>
    <submittedName>
        <fullName evidence="1">Uncharacterized protein</fullName>
    </submittedName>
</protein>
<accession>A0A0K0Y1J9</accession>
<dbReference type="AlphaFoldDB" id="A0A0K0Y1J9"/>
<dbReference type="InterPro" id="IPR021516">
    <property type="entry name" value="DUF3179"/>
</dbReference>
<dbReference type="STRING" id="1458307.OSB_02500"/>
<organism evidence="1 2">
    <name type="scientific">Octadecabacter temperatus</name>
    <dbReference type="NCBI Taxonomy" id="1458307"/>
    <lineage>
        <taxon>Bacteria</taxon>
        <taxon>Pseudomonadati</taxon>
        <taxon>Pseudomonadota</taxon>
        <taxon>Alphaproteobacteria</taxon>
        <taxon>Rhodobacterales</taxon>
        <taxon>Roseobacteraceae</taxon>
        <taxon>Octadecabacter</taxon>
    </lineage>
</organism>
<sequence>MSSLPLSRSFFAAAVSAFVMLTGPSAQAQTTDLPDYVIAEFGTPPAIPIGALDADLQSAVNRLVRISLDQNSWDPSDTGDFTTLMASEDPRVVWILTDMLRFTWRPEFGAQLIDASTTLMGIDRLEIQHSSELIDYMMAWDMPPYPDYLDNKRAVFTNYIDGWEDIFVEGDIDWHLVQWGGVNIDARPFGRTDEPCNCIPAADDPEVSTAQEATWLSDDAIVFGITINGESRAYPRRIMEVREMVNDTLGGRDLGIPYCTLCGAMQAYFTDELPVGVERPVLRTSGLLIRSNKVMYDITSGSVFDTFLGHAVTGPLADIDLQLDQATVITTDWGTWKETHPDTTVLVESLALGRDFDFRNGRDANGPIFPVGDVDPRLPVQEDVIGVLTASGTPVAFQRSTAMVALQNGQTIAFENVHLELDAGGIRAVGDQGEDVGSHQAFWFAWSQFHPETELWAR</sequence>
<gene>
    <name evidence="1" type="ORF">OSB_02500</name>
</gene>
<name>A0A0K0Y1J9_9RHOB</name>
<dbReference type="Pfam" id="PF11376">
    <property type="entry name" value="DUF3179"/>
    <property type="match status" value="1"/>
</dbReference>
<dbReference type="RefSeq" id="WP_049833268.1">
    <property type="nucleotide sequence ID" value="NZ_CP012160.1"/>
</dbReference>